<accession>A0A7C0Y6T5</accession>
<reference evidence="1" key="1">
    <citation type="journal article" date="2020" name="mSystems">
        <title>Genome- and Community-Level Interaction Insights into Carbon Utilization and Element Cycling Functions of Hydrothermarchaeota in Hydrothermal Sediment.</title>
        <authorList>
            <person name="Zhou Z."/>
            <person name="Liu Y."/>
            <person name="Xu W."/>
            <person name="Pan J."/>
            <person name="Luo Z.H."/>
            <person name="Li M."/>
        </authorList>
    </citation>
    <scope>NUCLEOTIDE SEQUENCE [LARGE SCALE GENOMIC DNA]</scope>
    <source>
        <strain evidence="1">HyVt-233</strain>
    </source>
</reference>
<dbReference type="EMBL" id="DRBS01000359">
    <property type="protein sequence ID" value="HDD45109.1"/>
    <property type="molecule type" value="Genomic_DNA"/>
</dbReference>
<dbReference type="Proteomes" id="UP000886289">
    <property type="component" value="Unassembled WGS sequence"/>
</dbReference>
<protein>
    <submittedName>
        <fullName evidence="1">Uncharacterized protein</fullName>
    </submittedName>
</protein>
<comment type="caution">
    <text evidence="1">The sequence shown here is derived from an EMBL/GenBank/DDBJ whole genome shotgun (WGS) entry which is preliminary data.</text>
</comment>
<dbReference type="AlphaFoldDB" id="A0A7C0Y6T5"/>
<proteinExistence type="predicted"/>
<organism evidence="1">
    <name type="scientific">Desulfofervidus auxilii</name>
    <dbReference type="NCBI Taxonomy" id="1621989"/>
    <lineage>
        <taxon>Bacteria</taxon>
        <taxon>Pseudomonadati</taxon>
        <taxon>Thermodesulfobacteriota</taxon>
        <taxon>Candidatus Desulfofervidia</taxon>
        <taxon>Candidatus Desulfofervidales</taxon>
        <taxon>Candidatus Desulfofervidaceae</taxon>
        <taxon>Candidatus Desulfofervidus</taxon>
    </lineage>
</organism>
<sequence length="61" mass="7281">MKNNHNKNLTLICNCGNKDFEFFIKKTGENPYSYEATYAFIAKCKKCKKETILKSWKEFDY</sequence>
<name>A0A7C0Y6T5_DESA2</name>
<evidence type="ECO:0000313" key="1">
    <source>
        <dbReference type="EMBL" id="HDD45109.1"/>
    </source>
</evidence>
<gene>
    <name evidence="1" type="ORF">ENG63_09675</name>
</gene>